<dbReference type="SUPFAM" id="SSF117916">
    <property type="entry name" value="Fe-S cluster assembly (FSCA) domain-like"/>
    <property type="match status" value="1"/>
</dbReference>
<dbReference type="InterPro" id="IPR052339">
    <property type="entry name" value="Fe-S_Maturation_MIP18"/>
</dbReference>
<dbReference type="Proteomes" id="UP001055955">
    <property type="component" value="Chromosome"/>
</dbReference>
<dbReference type="PANTHER" id="PTHR42831">
    <property type="entry name" value="FE-S PROTEIN MATURATION AUXILIARY FACTOR YITW"/>
    <property type="match status" value="1"/>
</dbReference>
<accession>A0ABY5DKN9</accession>
<dbReference type="EMBL" id="CP092900">
    <property type="protein sequence ID" value="UTC24372.1"/>
    <property type="molecule type" value="Genomic_DNA"/>
</dbReference>
<dbReference type="InterPro" id="IPR002744">
    <property type="entry name" value="MIP18-like"/>
</dbReference>
<proteinExistence type="predicted"/>
<evidence type="ECO:0000259" key="1">
    <source>
        <dbReference type="Pfam" id="PF01883"/>
    </source>
</evidence>
<evidence type="ECO:0000313" key="2">
    <source>
        <dbReference type="EMBL" id="UTC24372.1"/>
    </source>
</evidence>
<dbReference type="RefSeq" id="WP_258568155.1">
    <property type="nucleotide sequence ID" value="NZ_CP092900.1"/>
</dbReference>
<dbReference type="PANTHER" id="PTHR42831:SF1">
    <property type="entry name" value="FE-S PROTEIN MATURATION AUXILIARY FACTOR YITW"/>
    <property type="match status" value="1"/>
</dbReference>
<dbReference type="Gene3D" id="3.30.300.130">
    <property type="entry name" value="Fe-S cluster assembly (FSCA)"/>
    <property type="match status" value="1"/>
</dbReference>
<protein>
    <submittedName>
        <fullName evidence="2">Iron-sulfur cluster assembly protein</fullName>
    </submittedName>
</protein>
<gene>
    <name evidence="2" type="ORF">MMH89_03960</name>
</gene>
<dbReference type="InterPro" id="IPR034904">
    <property type="entry name" value="FSCA_dom_sf"/>
</dbReference>
<feature type="domain" description="MIP18 family-like" evidence="1">
    <location>
        <begin position="81"/>
        <end position="150"/>
    </location>
</feature>
<sequence>MNSSKVTILQHDVDALLIPSGHNLQLKAGTPVRVLQSRSGNHTVEVFGNRVVIGVEQSSALGDNDADQKEGGSLSEGPLETRIINQIKQCYDPEIPVNVYDLGLIYEISEVVSGKLTVSMTLTSPTCGMGPFIIKDIERKLYRLPEVDEVCISMVFDPPWNKSMMSMEAQLSLGVL</sequence>
<keyword evidence="3" id="KW-1185">Reference proteome</keyword>
<evidence type="ECO:0000313" key="3">
    <source>
        <dbReference type="Proteomes" id="UP001055955"/>
    </source>
</evidence>
<name>A0ABY5DKN9_9GAMM</name>
<organism evidence="2 3">
    <name type="scientific">Candidatus Comchoanobacter bicostacola</name>
    <dbReference type="NCBI Taxonomy" id="2919598"/>
    <lineage>
        <taxon>Bacteria</taxon>
        <taxon>Pseudomonadati</taxon>
        <taxon>Pseudomonadota</taxon>
        <taxon>Gammaproteobacteria</taxon>
        <taxon>Candidatus Comchoanobacterales</taxon>
        <taxon>Candidatus Comchoanobacteraceae</taxon>
        <taxon>Candidatus Comchoanobacter</taxon>
    </lineage>
</organism>
<dbReference type="Pfam" id="PF01883">
    <property type="entry name" value="FeS_assembly_P"/>
    <property type="match status" value="1"/>
</dbReference>
<reference evidence="2 3" key="1">
    <citation type="journal article" date="2022" name="Nat. Microbiol.">
        <title>The microbiome of a bacterivorous marine choanoflagellate contains a resource-demanding obligate bacterial associate.</title>
        <authorList>
            <person name="Needham D.M."/>
            <person name="Poirier C."/>
            <person name="Bachy C."/>
            <person name="George E.E."/>
            <person name="Wilken S."/>
            <person name="Yung C.C.M."/>
            <person name="Limardo A.J."/>
            <person name="Morando M."/>
            <person name="Sudek L."/>
            <person name="Malmstrom R.R."/>
            <person name="Keeling P.J."/>
            <person name="Santoro A.E."/>
            <person name="Worden A.Z."/>
        </authorList>
    </citation>
    <scope>NUCLEOTIDE SEQUENCE [LARGE SCALE GENOMIC DNA]</scope>
    <source>
        <strain evidence="2 3">Comchoano-1</strain>
    </source>
</reference>